<dbReference type="EMBL" id="JBHUNP010000001">
    <property type="protein sequence ID" value="MFD2648329.1"/>
    <property type="molecule type" value="Genomic_DNA"/>
</dbReference>
<evidence type="ECO:0000313" key="14">
    <source>
        <dbReference type="Proteomes" id="UP001597521"/>
    </source>
</evidence>
<evidence type="ECO:0000256" key="1">
    <source>
        <dbReference type="ARBA" id="ARBA00001946"/>
    </source>
</evidence>
<keyword evidence="8 11" id="KW-0460">Magnesium</keyword>
<name>A0ABW5QKT0_9HYPH</name>
<feature type="chain" id="PRO_5044979611" description="FAD:protein FMN transferase" evidence="12">
    <location>
        <begin position="29"/>
        <end position="327"/>
    </location>
</feature>
<dbReference type="Proteomes" id="UP001597521">
    <property type="component" value="Unassembled WGS sequence"/>
</dbReference>
<dbReference type="InterPro" id="IPR006311">
    <property type="entry name" value="TAT_signal"/>
</dbReference>
<evidence type="ECO:0000256" key="7">
    <source>
        <dbReference type="ARBA" id="ARBA00022827"/>
    </source>
</evidence>
<accession>A0ABW5QKT0</accession>
<evidence type="ECO:0000256" key="11">
    <source>
        <dbReference type="PIRNR" id="PIRNR006268"/>
    </source>
</evidence>
<keyword evidence="12" id="KW-0449">Lipoprotein</keyword>
<keyword evidence="7 11" id="KW-0274">FAD</keyword>
<dbReference type="SUPFAM" id="SSF143631">
    <property type="entry name" value="ApbE-like"/>
    <property type="match status" value="1"/>
</dbReference>
<evidence type="ECO:0000256" key="6">
    <source>
        <dbReference type="ARBA" id="ARBA00022723"/>
    </source>
</evidence>
<sequence>MNKIHLTRRQVLAGGLAAATALACPALARSASPTLAIGGPAFGTSWKATLRAAANAGVLETALQETLARIDRLMSPWRRDSAITAFNERRSRDWQPIDSEIATVVQAASSVRGASERAFDIAVGPHVGRWGFGPMAAAEVPLDAEVLASDAALCKSHPEVTVDLCGIAKGYALDKMVSVLRERGEENLVVDLGGEVAALGYHPSGRSWQIAVEDPRHGHFGSAEIIALAGRAIATSGDKVNGYTLGGRRYSHIIDPTTDEPVEGAAASVSVIADNAMLADGWATALVSAGVNGPALAQRNGLDALFLFNEEASLRRVAIGRFDEHLA</sequence>
<dbReference type="InterPro" id="IPR003374">
    <property type="entry name" value="ApbE-like_sf"/>
</dbReference>
<evidence type="ECO:0000256" key="2">
    <source>
        <dbReference type="ARBA" id="ARBA00011955"/>
    </source>
</evidence>
<evidence type="ECO:0000256" key="3">
    <source>
        <dbReference type="ARBA" id="ARBA00016337"/>
    </source>
</evidence>
<comment type="similarity">
    <text evidence="11 12">Belongs to the ApbE family.</text>
</comment>
<comment type="catalytic activity">
    <reaction evidence="10 11 12">
        <text>L-threonyl-[protein] + FAD = FMN-L-threonyl-[protein] + AMP + H(+)</text>
        <dbReference type="Rhea" id="RHEA:36847"/>
        <dbReference type="Rhea" id="RHEA-COMP:11060"/>
        <dbReference type="Rhea" id="RHEA-COMP:11061"/>
        <dbReference type="ChEBI" id="CHEBI:15378"/>
        <dbReference type="ChEBI" id="CHEBI:30013"/>
        <dbReference type="ChEBI" id="CHEBI:57692"/>
        <dbReference type="ChEBI" id="CHEBI:74257"/>
        <dbReference type="ChEBI" id="CHEBI:456215"/>
        <dbReference type="EC" id="2.7.1.180"/>
    </reaction>
</comment>
<keyword evidence="12" id="KW-0732">Signal</keyword>
<dbReference type="RefSeq" id="WP_386833478.1">
    <property type="nucleotide sequence ID" value="NZ_JBHUNP010000001.1"/>
</dbReference>
<evidence type="ECO:0000256" key="5">
    <source>
        <dbReference type="ARBA" id="ARBA00022679"/>
    </source>
</evidence>
<dbReference type="PROSITE" id="PS51318">
    <property type="entry name" value="TAT"/>
    <property type="match status" value="1"/>
</dbReference>
<gene>
    <name evidence="13" type="ORF">ACFSX5_11055</name>
</gene>
<protein>
    <recommendedName>
        <fullName evidence="3 11">FAD:protein FMN transferase</fullName>
        <ecNumber evidence="2 11">2.7.1.180</ecNumber>
    </recommendedName>
    <alternativeName>
        <fullName evidence="9 11">Flavin transferase</fullName>
    </alternativeName>
</protein>
<dbReference type="Pfam" id="PF02424">
    <property type="entry name" value="ApbE"/>
    <property type="match status" value="1"/>
</dbReference>
<keyword evidence="14" id="KW-1185">Reference proteome</keyword>
<evidence type="ECO:0000313" key="13">
    <source>
        <dbReference type="EMBL" id="MFD2648329.1"/>
    </source>
</evidence>
<keyword evidence="12" id="KW-1003">Cell membrane</keyword>
<proteinExistence type="inferred from homology"/>
<dbReference type="EC" id="2.7.1.180" evidence="2 11"/>
<keyword evidence="12" id="KW-0997">Cell inner membrane</keyword>
<organism evidence="13 14">
    <name type="scientific">Devosia albogilva</name>
    <dbReference type="NCBI Taxonomy" id="429726"/>
    <lineage>
        <taxon>Bacteria</taxon>
        <taxon>Pseudomonadati</taxon>
        <taxon>Pseudomonadota</taxon>
        <taxon>Alphaproteobacteria</taxon>
        <taxon>Hyphomicrobiales</taxon>
        <taxon>Devosiaceae</taxon>
        <taxon>Devosia</taxon>
    </lineage>
</organism>
<keyword evidence="5 11" id="KW-0808">Transferase</keyword>
<dbReference type="GO" id="GO:0016740">
    <property type="term" value="F:transferase activity"/>
    <property type="evidence" value="ECO:0007669"/>
    <property type="project" value="UniProtKB-KW"/>
</dbReference>
<dbReference type="InterPro" id="IPR024932">
    <property type="entry name" value="ApbE"/>
</dbReference>
<evidence type="ECO:0000256" key="9">
    <source>
        <dbReference type="ARBA" id="ARBA00031306"/>
    </source>
</evidence>
<dbReference type="PIRSF" id="PIRSF006268">
    <property type="entry name" value="ApbE"/>
    <property type="match status" value="1"/>
</dbReference>
<comment type="function">
    <text evidence="12">Flavin transferase that catalyzes the transfer of the FMN moiety of FAD and its covalent binding to the hydroxyl group of a threonine residue in a target flavoprotein.</text>
</comment>
<comment type="caution">
    <text evidence="13">The sequence shown here is derived from an EMBL/GenBank/DDBJ whole genome shotgun (WGS) entry which is preliminary data.</text>
</comment>
<keyword evidence="12" id="KW-0472">Membrane</keyword>
<evidence type="ECO:0000256" key="12">
    <source>
        <dbReference type="RuleBase" id="RU363002"/>
    </source>
</evidence>
<evidence type="ECO:0000256" key="10">
    <source>
        <dbReference type="ARBA" id="ARBA00048540"/>
    </source>
</evidence>
<comment type="subcellular location">
    <subcellularLocation>
        <location evidence="12">Cell inner membrane</location>
        <topology evidence="12">Lipid-anchor</topology>
        <orientation evidence="12">Periplasmic side</orientation>
    </subcellularLocation>
</comment>
<reference evidence="14" key="1">
    <citation type="journal article" date="2019" name="Int. J. Syst. Evol. Microbiol.">
        <title>The Global Catalogue of Microorganisms (GCM) 10K type strain sequencing project: providing services to taxonomists for standard genome sequencing and annotation.</title>
        <authorList>
            <consortium name="The Broad Institute Genomics Platform"/>
            <consortium name="The Broad Institute Genome Sequencing Center for Infectious Disease"/>
            <person name="Wu L."/>
            <person name="Ma J."/>
        </authorList>
    </citation>
    <scope>NUCLEOTIDE SEQUENCE [LARGE SCALE GENOMIC DNA]</scope>
    <source>
        <strain evidence="14">CCM 7427</strain>
    </source>
</reference>
<dbReference type="PANTHER" id="PTHR30040">
    <property type="entry name" value="THIAMINE BIOSYNTHESIS LIPOPROTEIN APBE"/>
    <property type="match status" value="1"/>
</dbReference>
<dbReference type="Gene3D" id="3.10.520.10">
    <property type="entry name" value="ApbE-like domains"/>
    <property type="match status" value="1"/>
</dbReference>
<keyword evidence="4 11" id="KW-0285">Flavoprotein</keyword>
<evidence type="ECO:0000256" key="4">
    <source>
        <dbReference type="ARBA" id="ARBA00022630"/>
    </source>
</evidence>
<keyword evidence="6 11" id="KW-0479">Metal-binding</keyword>
<dbReference type="PANTHER" id="PTHR30040:SF2">
    <property type="entry name" value="FAD:PROTEIN FMN TRANSFERASE"/>
    <property type="match status" value="1"/>
</dbReference>
<comment type="cofactor">
    <cofactor evidence="1 12">
        <name>Mg(2+)</name>
        <dbReference type="ChEBI" id="CHEBI:18420"/>
    </cofactor>
</comment>
<dbReference type="PROSITE" id="PS51257">
    <property type="entry name" value="PROKAR_LIPOPROTEIN"/>
    <property type="match status" value="1"/>
</dbReference>
<evidence type="ECO:0000256" key="8">
    <source>
        <dbReference type="ARBA" id="ARBA00022842"/>
    </source>
</evidence>
<feature type="signal peptide" evidence="12">
    <location>
        <begin position="1"/>
        <end position="28"/>
    </location>
</feature>